<dbReference type="EMBL" id="JBHFLD010000004">
    <property type="protein sequence ID" value="MFB2714655.1"/>
    <property type="molecule type" value="Genomic_DNA"/>
</dbReference>
<dbReference type="Proteomes" id="UP001576762">
    <property type="component" value="Unassembled WGS sequence"/>
</dbReference>
<gene>
    <name evidence="1" type="ORF">ACE05E_04090</name>
</gene>
<organism evidence="1 2">
    <name type="scientific">Marinobacter shengliensis</name>
    <dbReference type="NCBI Taxonomy" id="1389223"/>
    <lineage>
        <taxon>Bacteria</taxon>
        <taxon>Pseudomonadati</taxon>
        <taxon>Pseudomonadota</taxon>
        <taxon>Gammaproteobacteria</taxon>
        <taxon>Pseudomonadales</taxon>
        <taxon>Marinobacteraceae</taxon>
        <taxon>Marinobacter</taxon>
    </lineage>
</organism>
<sequence>MAIDGEVKLTVSPTLHPQNILSIDGYEAAKGYVADAVTTLDAAHQSVAHVIEARQKVNLDESRTPRAKVLMTAQLADKYSAKLQKQFESSGGKLIKAIQHTEQELSQPLQQQAGAGTVNGEIRAHAKALSRDERVKLLTVAIESGDITTAGAILGAPPYLSGLSDIEHKHFTRQYHEATNPEMAQRLKVMQGALDRLKRAHPALLQELEKAVGASRRDVERLQAATNEAEAALVMKDFNPASEA</sequence>
<accession>A0ABV4W3B1</accession>
<comment type="caution">
    <text evidence="1">The sequence shown here is derived from an EMBL/GenBank/DDBJ whole genome shotgun (WGS) entry which is preliminary data.</text>
</comment>
<evidence type="ECO:0000313" key="2">
    <source>
        <dbReference type="Proteomes" id="UP001576762"/>
    </source>
</evidence>
<protein>
    <submittedName>
        <fullName evidence="1">Uncharacterized protein</fullName>
    </submittedName>
</protein>
<proteinExistence type="predicted"/>
<keyword evidence="2" id="KW-1185">Reference proteome</keyword>
<dbReference type="RefSeq" id="WP_374812980.1">
    <property type="nucleotide sequence ID" value="NZ_JBHFLD010000004.1"/>
</dbReference>
<evidence type="ECO:0000313" key="1">
    <source>
        <dbReference type="EMBL" id="MFB2714655.1"/>
    </source>
</evidence>
<reference evidence="1 2" key="1">
    <citation type="submission" date="2024-09" db="EMBL/GenBank/DDBJ databases">
        <title>Draft genome sequences of 6 high pH adapted Marinobacter shengliensis sp. isolated from Mariana forearc serpentinite mud volcanoes.</title>
        <authorList>
            <person name="Elkassas S."/>
            <person name="Serres M."/>
            <person name="Michael N."/>
            <person name="Amina P."/>
            <person name="Teodora Z."/>
            <person name="Julie H."/>
        </authorList>
    </citation>
    <scope>NUCLEOTIDE SEQUENCE [LARGE SCALE GENOMIC DNA]</scope>
    <source>
        <strain evidence="1 2">EB4</strain>
    </source>
</reference>
<name>A0ABV4W3B1_9GAMM</name>